<accession>A0A4V0ZB69</accession>
<keyword evidence="3" id="KW-1185">Reference proteome</keyword>
<reference evidence="2 3" key="1">
    <citation type="submission" date="2019-02" db="EMBL/GenBank/DDBJ databases">
        <title>Genomic data mining of an Antarctic deep-sea actinobacterium, Janibacterlimosus P3-3-X1.</title>
        <authorList>
            <person name="Liao L."/>
            <person name="Chen B."/>
        </authorList>
    </citation>
    <scope>NUCLEOTIDE SEQUENCE [LARGE SCALE GENOMIC DNA]</scope>
    <source>
        <strain evidence="2 3">P3-3-X1</strain>
    </source>
</reference>
<organism evidence="2 3">
    <name type="scientific">Janibacter limosus</name>
    <dbReference type="NCBI Taxonomy" id="53458"/>
    <lineage>
        <taxon>Bacteria</taxon>
        <taxon>Bacillati</taxon>
        <taxon>Actinomycetota</taxon>
        <taxon>Actinomycetes</taxon>
        <taxon>Micrococcales</taxon>
        <taxon>Intrasporangiaceae</taxon>
        <taxon>Janibacter</taxon>
    </lineage>
</organism>
<dbReference type="AlphaFoldDB" id="A0A4V0ZB69"/>
<dbReference type="EMBL" id="CP036164">
    <property type="protein sequence ID" value="QBF46958.1"/>
    <property type="molecule type" value="Genomic_DNA"/>
</dbReference>
<feature type="signal peptide" evidence="1">
    <location>
        <begin position="1"/>
        <end position="25"/>
    </location>
</feature>
<evidence type="ECO:0000313" key="2">
    <source>
        <dbReference type="EMBL" id="QBF46958.1"/>
    </source>
</evidence>
<name>A0A4V0ZB69_9MICO</name>
<protein>
    <recommendedName>
        <fullName evidence="4">CHRD domain-containing protein</fullName>
    </recommendedName>
</protein>
<dbReference type="RefSeq" id="WP_130630161.1">
    <property type="nucleotide sequence ID" value="NZ_CP036164.1"/>
</dbReference>
<dbReference type="OrthoDB" id="2991218at2"/>
<keyword evidence="1" id="KW-0732">Signal</keyword>
<evidence type="ECO:0008006" key="4">
    <source>
        <dbReference type="Google" id="ProtNLM"/>
    </source>
</evidence>
<evidence type="ECO:0000313" key="3">
    <source>
        <dbReference type="Proteomes" id="UP000290408"/>
    </source>
</evidence>
<proteinExistence type="predicted"/>
<dbReference type="KEGG" id="jli:EXU32_12280"/>
<sequence length="219" mass="21656">MKFRLLGLAAIVTASTFAASGAAVAAHDTNPSAKVASYSYGLTAVQAASVPGSAAEGSTRITSLPNGKVRVQVEAWGLAPGLPHAMHLHGVDGPAKDMACPGPAADADGDGYVSVSEGAPFYGGILASLTTSGPTDAGHALDLAHFATADADGHLKYSRTFTNESALANADTVQVVVHGIDVNGSGTYDLAGAGEAPLVPGSGVPFEATMPVLCGGVAN</sequence>
<gene>
    <name evidence="2" type="ORF">EXU32_12280</name>
</gene>
<dbReference type="Proteomes" id="UP000290408">
    <property type="component" value="Chromosome"/>
</dbReference>
<feature type="chain" id="PRO_5020944970" description="CHRD domain-containing protein" evidence="1">
    <location>
        <begin position="26"/>
        <end position="219"/>
    </location>
</feature>
<evidence type="ECO:0000256" key="1">
    <source>
        <dbReference type="SAM" id="SignalP"/>
    </source>
</evidence>